<dbReference type="Gene3D" id="2.20.25.240">
    <property type="match status" value="1"/>
</dbReference>
<keyword evidence="6" id="KW-1185">Reference proteome</keyword>
<dbReference type="AlphaFoldDB" id="A0AAV0WQQ4"/>
<keyword evidence="2" id="KW-0863">Zinc-finger</keyword>
<sequence length="112" mass="13025">MNNSFEVIETTKGHPLAIHDDYKYRKYRINNANIITWVYLNEKKQDKCKGRLKTTGTKVLSVTNHKCKYDLAKIEVKKIYNIAKQRALDTTCSTAQIFQEEFTPLLEQGLGR</sequence>
<feature type="domain" description="FLYWCH-type" evidence="4">
    <location>
        <begin position="8"/>
        <end position="65"/>
    </location>
</feature>
<protein>
    <recommendedName>
        <fullName evidence="4">FLYWCH-type domain-containing protein</fullName>
    </recommendedName>
</protein>
<accession>A0AAV0WQQ4</accession>
<evidence type="ECO:0000256" key="1">
    <source>
        <dbReference type="ARBA" id="ARBA00022723"/>
    </source>
</evidence>
<comment type="caution">
    <text evidence="5">The sequence shown here is derived from an EMBL/GenBank/DDBJ whole genome shotgun (WGS) entry which is preliminary data.</text>
</comment>
<dbReference type="GO" id="GO:0008270">
    <property type="term" value="F:zinc ion binding"/>
    <property type="evidence" value="ECO:0007669"/>
    <property type="project" value="UniProtKB-KW"/>
</dbReference>
<gene>
    <name evidence="5" type="ORF">MEUPH1_LOCUS13813</name>
</gene>
<dbReference type="Proteomes" id="UP001160148">
    <property type="component" value="Unassembled WGS sequence"/>
</dbReference>
<dbReference type="InterPro" id="IPR007588">
    <property type="entry name" value="Znf_FLYWCH"/>
</dbReference>
<organism evidence="5 6">
    <name type="scientific">Macrosiphum euphorbiae</name>
    <name type="common">potato aphid</name>
    <dbReference type="NCBI Taxonomy" id="13131"/>
    <lineage>
        <taxon>Eukaryota</taxon>
        <taxon>Metazoa</taxon>
        <taxon>Ecdysozoa</taxon>
        <taxon>Arthropoda</taxon>
        <taxon>Hexapoda</taxon>
        <taxon>Insecta</taxon>
        <taxon>Pterygota</taxon>
        <taxon>Neoptera</taxon>
        <taxon>Paraneoptera</taxon>
        <taxon>Hemiptera</taxon>
        <taxon>Sternorrhyncha</taxon>
        <taxon>Aphidomorpha</taxon>
        <taxon>Aphidoidea</taxon>
        <taxon>Aphididae</taxon>
        <taxon>Macrosiphini</taxon>
        <taxon>Macrosiphum</taxon>
    </lineage>
</organism>
<keyword evidence="1" id="KW-0479">Metal-binding</keyword>
<evidence type="ECO:0000256" key="2">
    <source>
        <dbReference type="ARBA" id="ARBA00022771"/>
    </source>
</evidence>
<dbReference type="Pfam" id="PF04500">
    <property type="entry name" value="FLYWCH"/>
    <property type="match status" value="1"/>
</dbReference>
<evidence type="ECO:0000313" key="5">
    <source>
        <dbReference type="EMBL" id="CAI6358280.1"/>
    </source>
</evidence>
<proteinExistence type="predicted"/>
<evidence type="ECO:0000259" key="4">
    <source>
        <dbReference type="Pfam" id="PF04500"/>
    </source>
</evidence>
<reference evidence="5 6" key="1">
    <citation type="submission" date="2023-01" db="EMBL/GenBank/DDBJ databases">
        <authorList>
            <person name="Whitehead M."/>
        </authorList>
    </citation>
    <scope>NUCLEOTIDE SEQUENCE [LARGE SCALE GENOMIC DNA]</scope>
</reference>
<evidence type="ECO:0000256" key="3">
    <source>
        <dbReference type="ARBA" id="ARBA00022833"/>
    </source>
</evidence>
<keyword evidence="3" id="KW-0862">Zinc</keyword>
<name>A0AAV0WQQ4_9HEMI</name>
<evidence type="ECO:0000313" key="6">
    <source>
        <dbReference type="Proteomes" id="UP001160148"/>
    </source>
</evidence>
<dbReference type="EMBL" id="CARXXK010000002">
    <property type="protein sequence ID" value="CAI6358280.1"/>
    <property type="molecule type" value="Genomic_DNA"/>
</dbReference>